<dbReference type="InterPro" id="IPR051786">
    <property type="entry name" value="ASN_synthetase/amidase"/>
</dbReference>
<name>A0ABV8RP00_9SPHN</name>
<evidence type="ECO:0000259" key="8">
    <source>
        <dbReference type="PROSITE" id="PS51278"/>
    </source>
</evidence>
<dbReference type="PANTHER" id="PTHR43284:SF1">
    <property type="entry name" value="ASPARAGINE SYNTHETASE"/>
    <property type="match status" value="1"/>
</dbReference>
<reference evidence="10" key="1">
    <citation type="journal article" date="2019" name="Int. J. Syst. Evol. Microbiol.">
        <title>The Global Catalogue of Microorganisms (GCM) 10K type strain sequencing project: providing services to taxonomists for standard genome sequencing and annotation.</title>
        <authorList>
            <consortium name="The Broad Institute Genomics Platform"/>
            <consortium name="The Broad Institute Genome Sequencing Center for Infectious Disease"/>
            <person name="Wu L."/>
            <person name="Ma J."/>
        </authorList>
    </citation>
    <scope>NUCLEOTIDE SEQUENCE [LARGE SCALE GENOMIC DNA]</scope>
    <source>
        <strain evidence="10">CGMCC 1.12989</strain>
    </source>
</reference>
<comment type="caution">
    <text evidence="9">The sequence shown here is derived from an EMBL/GenBank/DDBJ whole genome shotgun (WGS) entry which is preliminary data.</text>
</comment>
<gene>
    <name evidence="9" type="primary">asnB</name>
    <name evidence="9" type="ORF">ACFO0A_02885</name>
</gene>
<sequence>MCGIAGTLGLTKATTGASAEEMAALLAHRGPDDQGVVTDGPVTLIHRRLAIVDLSRAGHQPMNDASGRFIMVYNGEIYNHRELRAAYLPGHDFRGSSDSETLLELFACQGPAAFGRLNGIFAAAIWDRRDRQLMLARDGAGVKPLYIWAAPGGGIAFASEIKALCAAPEFASALDPVAAAAYATYLWSPGERTMFAAVRKFEAGRWQRFDAAGRLLGGESFYNLPPYRPIAMTPEEAARETADELARAVERQMLADVEVGAFLSGGLDSSAIVHFARKHSARPLQCFTLAYPDGHDAEMVTDLPYARQAAAHLGVSLHEAEITPRMADDLPRLVEMLDEPQADPAAMGNFYIAAAARERGIKVLLGGSGGDDVFTGYRRHSQFAHDGALGAVPGAVRAMLLRVAGSLGRGERARRIQKALRAMQGDADARLCRAFEWLPVETAAGLLARSPSPAEVTRPFTNAVASSGSAPQVERMLRLEQQFFLRDHNLNYVDKTGMAAGVEIRVPFLDPELMAFAATMPLDCKMRAGQTKWALRKAMEPHLPREIIYRPKTGFGVPLRAWMRGPLRDIVGDLTSRQTVARRGLFEPGAVAALRDAHFAGRIDAAYPLLAIVMMELWCRRFADPAPAQLGWLASA</sequence>
<keyword evidence="6" id="KW-0315">Glutamine amidotransferase</keyword>
<dbReference type="EMBL" id="JBHSDR010000003">
    <property type="protein sequence ID" value="MFC4294001.1"/>
    <property type="molecule type" value="Genomic_DNA"/>
</dbReference>
<dbReference type="RefSeq" id="WP_379537475.1">
    <property type="nucleotide sequence ID" value="NZ_JBHSDR010000003.1"/>
</dbReference>
<proteinExistence type="inferred from homology"/>
<dbReference type="InterPro" id="IPR029055">
    <property type="entry name" value="Ntn_hydrolases_N"/>
</dbReference>
<evidence type="ECO:0000256" key="7">
    <source>
        <dbReference type="ARBA" id="ARBA00048741"/>
    </source>
</evidence>
<dbReference type="EC" id="6.3.5.4" evidence="3"/>
<dbReference type="Pfam" id="PF13537">
    <property type="entry name" value="GATase_7"/>
    <property type="match status" value="1"/>
</dbReference>
<evidence type="ECO:0000256" key="6">
    <source>
        <dbReference type="ARBA" id="ARBA00022962"/>
    </source>
</evidence>
<dbReference type="PROSITE" id="PS51278">
    <property type="entry name" value="GATASE_TYPE_2"/>
    <property type="match status" value="1"/>
</dbReference>
<keyword evidence="9" id="KW-0436">Ligase</keyword>
<dbReference type="NCBIfam" id="TIGR01536">
    <property type="entry name" value="asn_synth_AEB"/>
    <property type="match status" value="1"/>
</dbReference>
<dbReference type="InterPro" id="IPR014729">
    <property type="entry name" value="Rossmann-like_a/b/a_fold"/>
</dbReference>
<dbReference type="GO" id="GO:0004066">
    <property type="term" value="F:asparagine synthase (glutamine-hydrolyzing) activity"/>
    <property type="evidence" value="ECO:0007669"/>
    <property type="project" value="UniProtKB-EC"/>
</dbReference>
<evidence type="ECO:0000313" key="10">
    <source>
        <dbReference type="Proteomes" id="UP001595828"/>
    </source>
</evidence>
<comment type="pathway">
    <text evidence="1">Amino-acid biosynthesis; L-asparagine biosynthesis; L-asparagine from L-aspartate (L-Gln route): step 1/1.</text>
</comment>
<dbReference type="PANTHER" id="PTHR43284">
    <property type="entry name" value="ASPARAGINE SYNTHETASE (GLUTAMINE-HYDROLYZING)"/>
    <property type="match status" value="1"/>
</dbReference>
<comment type="catalytic activity">
    <reaction evidence="7">
        <text>L-aspartate + L-glutamine + ATP + H2O = L-asparagine + L-glutamate + AMP + diphosphate + H(+)</text>
        <dbReference type="Rhea" id="RHEA:12228"/>
        <dbReference type="ChEBI" id="CHEBI:15377"/>
        <dbReference type="ChEBI" id="CHEBI:15378"/>
        <dbReference type="ChEBI" id="CHEBI:29985"/>
        <dbReference type="ChEBI" id="CHEBI:29991"/>
        <dbReference type="ChEBI" id="CHEBI:30616"/>
        <dbReference type="ChEBI" id="CHEBI:33019"/>
        <dbReference type="ChEBI" id="CHEBI:58048"/>
        <dbReference type="ChEBI" id="CHEBI:58359"/>
        <dbReference type="ChEBI" id="CHEBI:456215"/>
        <dbReference type="EC" id="6.3.5.4"/>
    </reaction>
</comment>
<dbReference type="SUPFAM" id="SSF52402">
    <property type="entry name" value="Adenine nucleotide alpha hydrolases-like"/>
    <property type="match status" value="1"/>
</dbReference>
<dbReference type="Gene3D" id="3.60.20.10">
    <property type="entry name" value="Glutamine Phosphoribosylpyrophosphate, subunit 1, domain 1"/>
    <property type="match status" value="1"/>
</dbReference>
<dbReference type="CDD" id="cd00712">
    <property type="entry name" value="AsnB"/>
    <property type="match status" value="1"/>
</dbReference>
<dbReference type="PIRSF" id="PIRSF001589">
    <property type="entry name" value="Asn_synthetase_glu-h"/>
    <property type="match status" value="1"/>
</dbReference>
<evidence type="ECO:0000313" key="9">
    <source>
        <dbReference type="EMBL" id="MFC4294001.1"/>
    </source>
</evidence>
<evidence type="ECO:0000256" key="4">
    <source>
        <dbReference type="ARBA" id="ARBA00022741"/>
    </source>
</evidence>
<dbReference type="InterPro" id="IPR001962">
    <property type="entry name" value="Asn_synthase"/>
</dbReference>
<evidence type="ECO:0000256" key="1">
    <source>
        <dbReference type="ARBA" id="ARBA00005187"/>
    </source>
</evidence>
<keyword evidence="4" id="KW-0547">Nucleotide-binding</keyword>
<protein>
    <recommendedName>
        <fullName evidence="3">asparagine synthase (glutamine-hydrolyzing)</fullName>
        <ecNumber evidence="3">6.3.5.4</ecNumber>
    </recommendedName>
</protein>
<dbReference type="Proteomes" id="UP001595828">
    <property type="component" value="Unassembled WGS sequence"/>
</dbReference>
<dbReference type="InterPro" id="IPR033738">
    <property type="entry name" value="AsnB_N"/>
</dbReference>
<comment type="similarity">
    <text evidence="2">Belongs to the asparagine synthetase family.</text>
</comment>
<evidence type="ECO:0000256" key="5">
    <source>
        <dbReference type="ARBA" id="ARBA00022840"/>
    </source>
</evidence>
<evidence type="ECO:0000256" key="2">
    <source>
        <dbReference type="ARBA" id="ARBA00005752"/>
    </source>
</evidence>
<organism evidence="9 10">
    <name type="scientific">Novosphingobium tardum</name>
    <dbReference type="NCBI Taxonomy" id="1538021"/>
    <lineage>
        <taxon>Bacteria</taxon>
        <taxon>Pseudomonadati</taxon>
        <taxon>Pseudomonadota</taxon>
        <taxon>Alphaproteobacteria</taxon>
        <taxon>Sphingomonadales</taxon>
        <taxon>Sphingomonadaceae</taxon>
        <taxon>Novosphingobium</taxon>
    </lineage>
</organism>
<dbReference type="InterPro" id="IPR006426">
    <property type="entry name" value="Asn_synth_AEB"/>
</dbReference>
<dbReference type="InterPro" id="IPR017932">
    <property type="entry name" value="GATase_2_dom"/>
</dbReference>
<feature type="domain" description="Glutamine amidotransferase type-2" evidence="8">
    <location>
        <begin position="2"/>
        <end position="212"/>
    </location>
</feature>
<dbReference type="CDD" id="cd01991">
    <property type="entry name" value="Asn_synthase_B_C"/>
    <property type="match status" value="1"/>
</dbReference>
<keyword evidence="5" id="KW-0067">ATP-binding</keyword>
<evidence type="ECO:0000256" key="3">
    <source>
        <dbReference type="ARBA" id="ARBA00012737"/>
    </source>
</evidence>
<accession>A0ABV8RP00</accession>
<dbReference type="Pfam" id="PF00733">
    <property type="entry name" value="Asn_synthase"/>
    <property type="match status" value="1"/>
</dbReference>
<dbReference type="SUPFAM" id="SSF56235">
    <property type="entry name" value="N-terminal nucleophile aminohydrolases (Ntn hydrolases)"/>
    <property type="match status" value="1"/>
</dbReference>
<dbReference type="Gene3D" id="3.40.50.620">
    <property type="entry name" value="HUPs"/>
    <property type="match status" value="1"/>
</dbReference>
<keyword evidence="10" id="KW-1185">Reference proteome</keyword>